<dbReference type="GO" id="GO:0004497">
    <property type="term" value="F:monooxygenase activity"/>
    <property type="evidence" value="ECO:0007669"/>
    <property type="project" value="UniProtKB-KW"/>
</dbReference>
<sequence length="98" mass="11635">MYVVIFRAKTRELDEEYFIVANRMRELAIKQFGCIEFAAVSEGNNEIALSYWPDEASIRDWKSHAEHQIAQQLGRKHWYESYSVQVAQISREYCFPLK</sequence>
<dbReference type="AlphaFoldDB" id="A0A1I2T4L5"/>
<dbReference type="Gene3D" id="3.30.70.100">
    <property type="match status" value="1"/>
</dbReference>
<evidence type="ECO:0000313" key="2">
    <source>
        <dbReference type="Proteomes" id="UP000198623"/>
    </source>
</evidence>
<reference evidence="2" key="1">
    <citation type="submission" date="2016-10" db="EMBL/GenBank/DDBJ databases">
        <authorList>
            <person name="Varghese N."/>
            <person name="Submissions S."/>
        </authorList>
    </citation>
    <scope>NUCLEOTIDE SEQUENCE [LARGE SCALE GENOMIC DNA]</scope>
    <source>
        <strain evidence="2">CGMCC 1.10971</strain>
    </source>
</reference>
<keyword evidence="1" id="KW-0560">Oxidoreductase</keyword>
<protein>
    <submittedName>
        <fullName evidence="1">Heme-degrading monooxygenase HmoA</fullName>
    </submittedName>
</protein>
<dbReference type="SUPFAM" id="SSF54909">
    <property type="entry name" value="Dimeric alpha+beta barrel"/>
    <property type="match status" value="1"/>
</dbReference>
<proteinExistence type="predicted"/>
<name>A0A1I2T4L5_9GAMM</name>
<dbReference type="PANTHER" id="PTHR37811">
    <property type="entry name" value="BLL5343 PROTEIN"/>
    <property type="match status" value="1"/>
</dbReference>
<evidence type="ECO:0000313" key="1">
    <source>
        <dbReference type="EMBL" id="SFG59728.1"/>
    </source>
</evidence>
<dbReference type="PANTHER" id="PTHR37811:SF2">
    <property type="entry name" value="ABM DOMAIN-CONTAINING PROTEIN"/>
    <property type="match status" value="1"/>
</dbReference>
<dbReference type="EMBL" id="FOOU01000009">
    <property type="protein sequence ID" value="SFG59728.1"/>
    <property type="molecule type" value="Genomic_DNA"/>
</dbReference>
<dbReference type="Proteomes" id="UP000198623">
    <property type="component" value="Unassembled WGS sequence"/>
</dbReference>
<keyword evidence="1" id="KW-0503">Monooxygenase</keyword>
<keyword evidence="2" id="KW-1185">Reference proteome</keyword>
<accession>A0A1I2T4L5</accession>
<dbReference type="OrthoDB" id="9797060at2"/>
<gene>
    <name evidence="1" type="ORF">SAMN05216175_10978</name>
</gene>
<dbReference type="InterPro" id="IPR011008">
    <property type="entry name" value="Dimeric_a/b-barrel"/>
</dbReference>
<dbReference type="InterPro" id="IPR052936">
    <property type="entry name" value="Jasmonate_Hydroxylase-like"/>
</dbReference>
<organism evidence="1 2">
    <name type="scientific">Neptunomonas qingdaonensis</name>
    <dbReference type="NCBI Taxonomy" id="1045558"/>
    <lineage>
        <taxon>Bacteria</taxon>
        <taxon>Pseudomonadati</taxon>
        <taxon>Pseudomonadota</taxon>
        <taxon>Gammaproteobacteria</taxon>
        <taxon>Oceanospirillales</taxon>
        <taxon>Oceanospirillaceae</taxon>
        <taxon>Neptunomonas</taxon>
    </lineage>
</organism>